<organism evidence="1 2">
    <name type="scientific">Aneurinibacillus aneurinilyticus ATCC 12856</name>
    <dbReference type="NCBI Taxonomy" id="649747"/>
    <lineage>
        <taxon>Bacteria</taxon>
        <taxon>Bacillati</taxon>
        <taxon>Bacillota</taxon>
        <taxon>Bacilli</taxon>
        <taxon>Bacillales</taxon>
        <taxon>Paenibacillaceae</taxon>
        <taxon>Aneurinibacillus group</taxon>
        <taxon>Aneurinibacillus</taxon>
    </lineage>
</organism>
<dbReference type="Proteomes" id="UP000016511">
    <property type="component" value="Unassembled WGS sequence"/>
</dbReference>
<protein>
    <submittedName>
        <fullName evidence="1">Uncharacterized protein</fullName>
    </submittedName>
</protein>
<evidence type="ECO:0000313" key="2">
    <source>
        <dbReference type="Proteomes" id="UP000016511"/>
    </source>
</evidence>
<proteinExistence type="predicted"/>
<dbReference type="EMBL" id="AWSJ01000388">
    <property type="protein sequence ID" value="ERI04359.1"/>
    <property type="molecule type" value="Genomic_DNA"/>
</dbReference>
<sequence length="40" mass="4256">MDLLPNNPAKKNLGASLFTFAYVPKGGRQTDARLGHGVVT</sequence>
<name>U1W7A5_ANEAE</name>
<dbReference type="HOGENOM" id="CLU_3300724_0_0_9"/>
<accession>U1W7A5</accession>
<reference evidence="1 2" key="1">
    <citation type="submission" date="2013-08" db="EMBL/GenBank/DDBJ databases">
        <authorList>
            <person name="Weinstock G."/>
            <person name="Sodergren E."/>
            <person name="Wylie T."/>
            <person name="Fulton L."/>
            <person name="Fulton R."/>
            <person name="Fronick C."/>
            <person name="O'Laughlin M."/>
            <person name="Godfrey J."/>
            <person name="Miner T."/>
            <person name="Herter B."/>
            <person name="Appelbaum E."/>
            <person name="Cordes M."/>
            <person name="Lek S."/>
            <person name="Wollam A."/>
            <person name="Pepin K.H."/>
            <person name="Palsikar V.B."/>
            <person name="Mitreva M."/>
            <person name="Wilson R.K."/>
        </authorList>
    </citation>
    <scope>NUCLEOTIDE SEQUENCE [LARGE SCALE GENOMIC DNA]</scope>
    <source>
        <strain evidence="1 2">ATCC 12856</strain>
    </source>
</reference>
<evidence type="ECO:0000313" key="1">
    <source>
        <dbReference type="EMBL" id="ERI04359.1"/>
    </source>
</evidence>
<keyword evidence="2" id="KW-1185">Reference proteome</keyword>
<feature type="non-terminal residue" evidence="1">
    <location>
        <position position="40"/>
    </location>
</feature>
<gene>
    <name evidence="1" type="ORF">HMPREF0083_06100</name>
</gene>
<comment type="caution">
    <text evidence="1">The sequence shown here is derived from an EMBL/GenBank/DDBJ whole genome shotgun (WGS) entry which is preliminary data.</text>
</comment>
<dbReference type="AlphaFoldDB" id="U1W7A5"/>